<dbReference type="Proteomes" id="UP001152797">
    <property type="component" value="Unassembled WGS sequence"/>
</dbReference>
<evidence type="ECO:0000256" key="1">
    <source>
        <dbReference type="SAM" id="MobiDB-lite"/>
    </source>
</evidence>
<accession>A0A9P1C5B5</accession>
<reference evidence="2" key="1">
    <citation type="submission" date="2022-10" db="EMBL/GenBank/DDBJ databases">
        <authorList>
            <person name="Chen Y."/>
            <person name="Dougan E. K."/>
            <person name="Chan C."/>
            <person name="Rhodes N."/>
            <person name="Thang M."/>
        </authorList>
    </citation>
    <scope>NUCLEOTIDE SEQUENCE</scope>
</reference>
<name>A0A9P1C5B5_9DINO</name>
<sequence>MASMGAGNGDGSPEGAPIPAELASLISTSVHGSPAGAVEPTPPGQVPLDPRVNTSTNRASAMRLNRYMESAEGARFPHMQKLFQGDSADDKRKLLQTWVAEGENRNACESRVVISRENANIYRGQRELISVRDMILVKKWPMEKIQGIIRRGQGIPDQDAPDVPSLTQYWVYTSRTQTEEDAVRQRSETQIAAQTTSAGVGAMMAANVGPIQPRVTINQDQLAAITESTQPCEPEGTIFQTLGGRGGGRKKKVPTEKKQLVINGWFSNPRNCLQLYTVYPRVTKPCR</sequence>
<dbReference type="EMBL" id="CAMXCT020000983">
    <property type="protein sequence ID" value="CAL1138740.1"/>
    <property type="molecule type" value="Genomic_DNA"/>
</dbReference>
<reference evidence="3" key="2">
    <citation type="submission" date="2024-04" db="EMBL/GenBank/DDBJ databases">
        <authorList>
            <person name="Chen Y."/>
            <person name="Shah S."/>
            <person name="Dougan E. K."/>
            <person name="Thang M."/>
            <person name="Chan C."/>
        </authorList>
    </citation>
    <scope>NUCLEOTIDE SEQUENCE [LARGE SCALE GENOMIC DNA]</scope>
</reference>
<organism evidence="2">
    <name type="scientific">Cladocopium goreaui</name>
    <dbReference type="NCBI Taxonomy" id="2562237"/>
    <lineage>
        <taxon>Eukaryota</taxon>
        <taxon>Sar</taxon>
        <taxon>Alveolata</taxon>
        <taxon>Dinophyceae</taxon>
        <taxon>Suessiales</taxon>
        <taxon>Symbiodiniaceae</taxon>
        <taxon>Cladocopium</taxon>
    </lineage>
</organism>
<comment type="caution">
    <text evidence="2">The sequence shown here is derived from an EMBL/GenBank/DDBJ whole genome shotgun (WGS) entry which is preliminary data.</text>
</comment>
<dbReference type="OrthoDB" id="493554at2759"/>
<dbReference type="EMBL" id="CAMXCT030000983">
    <property type="protein sequence ID" value="CAL4772677.1"/>
    <property type="molecule type" value="Genomic_DNA"/>
</dbReference>
<evidence type="ECO:0000313" key="3">
    <source>
        <dbReference type="EMBL" id="CAL1138740.1"/>
    </source>
</evidence>
<proteinExistence type="predicted"/>
<evidence type="ECO:0000313" key="4">
    <source>
        <dbReference type="Proteomes" id="UP001152797"/>
    </source>
</evidence>
<dbReference type="AlphaFoldDB" id="A0A9P1C5B5"/>
<feature type="region of interest" description="Disordered" evidence="1">
    <location>
        <begin position="1"/>
        <end position="53"/>
    </location>
</feature>
<evidence type="ECO:0000313" key="2">
    <source>
        <dbReference type="EMBL" id="CAI3985365.1"/>
    </source>
</evidence>
<protein>
    <submittedName>
        <fullName evidence="2">Uncharacterized protein</fullName>
    </submittedName>
</protein>
<gene>
    <name evidence="2" type="ORF">C1SCF055_LOCUS12819</name>
</gene>
<feature type="compositionally biased region" description="Gly residues" evidence="1">
    <location>
        <begin position="1"/>
        <end position="12"/>
    </location>
</feature>
<keyword evidence="4" id="KW-1185">Reference proteome</keyword>
<dbReference type="EMBL" id="CAMXCT010000983">
    <property type="protein sequence ID" value="CAI3985365.1"/>
    <property type="molecule type" value="Genomic_DNA"/>
</dbReference>